<dbReference type="PRINTS" id="PR00598">
    <property type="entry name" value="HTHMARR"/>
</dbReference>
<feature type="region of interest" description="Disordered" evidence="3">
    <location>
        <begin position="209"/>
        <end position="228"/>
    </location>
</feature>
<dbReference type="KEGG" id="stac:ABII15_07660"/>
<feature type="DNA-binding region" description="H-T-H motif" evidence="2">
    <location>
        <begin position="45"/>
        <end position="64"/>
    </location>
</feature>
<feature type="domain" description="HTH tetR-type" evidence="4">
    <location>
        <begin position="22"/>
        <end position="82"/>
    </location>
</feature>
<gene>
    <name evidence="6" type="ORF">ABII15_07660</name>
</gene>
<dbReference type="AlphaFoldDB" id="A0AAU8INR0"/>
<name>A0AAU8INR0_9ACTN</name>
<dbReference type="Gene3D" id="1.10.357.10">
    <property type="entry name" value="Tetracycline Repressor, domain 2"/>
    <property type="match status" value="1"/>
</dbReference>
<dbReference type="PRINTS" id="PR00455">
    <property type="entry name" value="HTHTETR"/>
</dbReference>
<dbReference type="InterPro" id="IPR041678">
    <property type="entry name" value="TetR_C_16"/>
</dbReference>
<dbReference type="GO" id="GO:0006950">
    <property type="term" value="P:response to stress"/>
    <property type="evidence" value="ECO:0007669"/>
    <property type="project" value="TreeGrafter"/>
</dbReference>
<dbReference type="SUPFAM" id="SSF46689">
    <property type="entry name" value="Homeodomain-like"/>
    <property type="match status" value="1"/>
</dbReference>
<dbReference type="SUPFAM" id="SSF48498">
    <property type="entry name" value="Tetracyclin repressor-like, C-terminal domain"/>
    <property type="match status" value="1"/>
</dbReference>
<dbReference type="Pfam" id="PF00440">
    <property type="entry name" value="TetR_N"/>
    <property type="match status" value="1"/>
</dbReference>
<evidence type="ECO:0000259" key="5">
    <source>
        <dbReference type="PROSITE" id="PS50995"/>
    </source>
</evidence>
<accession>A0AAU8INR0</accession>
<dbReference type="PANTHER" id="PTHR33164:SF104">
    <property type="entry name" value="TRANSCRIPTIONAL REGULATORY PROTEIN"/>
    <property type="match status" value="1"/>
</dbReference>
<dbReference type="InterPro" id="IPR039422">
    <property type="entry name" value="MarR/SlyA-like"/>
</dbReference>
<dbReference type="InterPro" id="IPR036390">
    <property type="entry name" value="WH_DNA-bd_sf"/>
</dbReference>
<dbReference type="InterPro" id="IPR036271">
    <property type="entry name" value="Tet_transcr_reg_TetR-rel_C_sf"/>
</dbReference>
<proteinExistence type="predicted"/>
<evidence type="ECO:0000256" key="1">
    <source>
        <dbReference type="ARBA" id="ARBA00023125"/>
    </source>
</evidence>
<dbReference type="InterPro" id="IPR000835">
    <property type="entry name" value="HTH_MarR-typ"/>
</dbReference>
<evidence type="ECO:0000313" key="6">
    <source>
        <dbReference type="EMBL" id="XCJ69844.1"/>
    </source>
</evidence>
<dbReference type="RefSeq" id="WP_353941511.1">
    <property type="nucleotide sequence ID" value="NZ_CP159534.1"/>
</dbReference>
<reference evidence="6" key="1">
    <citation type="submission" date="2024-06" db="EMBL/GenBank/DDBJ databases">
        <title>Streptomyces sp. strain HUAS MG91 genome sequences.</title>
        <authorList>
            <person name="Mo P."/>
        </authorList>
    </citation>
    <scope>NUCLEOTIDE SEQUENCE</scope>
    <source>
        <strain evidence="6">HUAS MG91</strain>
    </source>
</reference>
<dbReference type="GO" id="GO:0003677">
    <property type="term" value="F:DNA binding"/>
    <property type="evidence" value="ECO:0007669"/>
    <property type="project" value="UniProtKB-UniRule"/>
</dbReference>
<dbReference type="Pfam" id="PF12802">
    <property type="entry name" value="MarR_2"/>
    <property type="match status" value="1"/>
</dbReference>
<dbReference type="SMART" id="SM00347">
    <property type="entry name" value="HTH_MARR"/>
    <property type="match status" value="1"/>
</dbReference>
<protein>
    <submittedName>
        <fullName evidence="6">TetR family transcriptional regulator</fullName>
    </submittedName>
</protein>
<dbReference type="PROSITE" id="PS50995">
    <property type="entry name" value="HTH_MARR_2"/>
    <property type="match status" value="1"/>
</dbReference>
<evidence type="ECO:0000256" key="3">
    <source>
        <dbReference type="SAM" id="MobiDB-lite"/>
    </source>
</evidence>
<dbReference type="InterPro" id="IPR036388">
    <property type="entry name" value="WH-like_DNA-bd_sf"/>
</dbReference>
<dbReference type="Gene3D" id="1.10.10.60">
    <property type="entry name" value="Homeodomain-like"/>
    <property type="match status" value="1"/>
</dbReference>
<dbReference type="InterPro" id="IPR009057">
    <property type="entry name" value="Homeodomain-like_sf"/>
</dbReference>
<dbReference type="InterPro" id="IPR001647">
    <property type="entry name" value="HTH_TetR"/>
</dbReference>
<dbReference type="Pfam" id="PF17920">
    <property type="entry name" value="TetR_C_16"/>
    <property type="match status" value="1"/>
</dbReference>
<feature type="region of interest" description="Disordered" evidence="3">
    <location>
        <begin position="1"/>
        <end position="24"/>
    </location>
</feature>
<dbReference type="SUPFAM" id="SSF46785">
    <property type="entry name" value="Winged helix' DNA-binding domain"/>
    <property type="match status" value="1"/>
</dbReference>
<keyword evidence="1 2" id="KW-0238">DNA-binding</keyword>
<evidence type="ECO:0000256" key="2">
    <source>
        <dbReference type="PROSITE-ProRule" id="PRU00335"/>
    </source>
</evidence>
<organism evidence="6">
    <name type="scientific">Streptomyces tabacisoli</name>
    <dbReference type="NCBI Taxonomy" id="3156398"/>
    <lineage>
        <taxon>Bacteria</taxon>
        <taxon>Bacillati</taxon>
        <taxon>Actinomycetota</taxon>
        <taxon>Actinomycetes</taxon>
        <taxon>Kitasatosporales</taxon>
        <taxon>Streptomycetaceae</taxon>
        <taxon>Streptomyces</taxon>
    </lineage>
</organism>
<feature type="domain" description="HTH marR-type" evidence="5">
    <location>
        <begin position="231"/>
        <end position="366"/>
    </location>
</feature>
<dbReference type="PROSITE" id="PS50977">
    <property type="entry name" value="HTH_TETR_2"/>
    <property type="match status" value="1"/>
</dbReference>
<evidence type="ECO:0000259" key="4">
    <source>
        <dbReference type="PROSITE" id="PS50977"/>
    </source>
</evidence>
<dbReference type="Gene3D" id="1.10.10.10">
    <property type="entry name" value="Winged helix-like DNA-binding domain superfamily/Winged helix DNA-binding domain"/>
    <property type="match status" value="1"/>
</dbReference>
<sequence>MDAEQEKPPENERRRGRAHDPEGNRRAVLAAARRLFAAHGYQGVGIRAIAAESGVTPGLVMAYFGSKDGLFRAVVGEGTGVTAHVLDEAGNDPAGLPQALAHSYLERWDRLSAQDPLAALIRSALNHPPSAEQLAGMLERLVTGPLTGVLGDSSEARARIGLIRSILFGVIMERYLFAHEPARSVPTAELEPLLAAVLTAAVGGAEAPAAPVPAPAAAPPDDDNAPATDADTRVFATLTDCAARYRALIGRVVKRHGIGLAAFDVLAELRRAGAPHRRTMSELAAAGAVRAGGMTQHADRLAGAGLIERERDDRDRRVVWLRLTPAGRDLVDRVAEERRAGERDLLDRLRPDERRRLDVLLAALGRTLTESADAH</sequence>
<dbReference type="EMBL" id="CP159534">
    <property type="protein sequence ID" value="XCJ69844.1"/>
    <property type="molecule type" value="Genomic_DNA"/>
</dbReference>
<dbReference type="GO" id="GO:0003700">
    <property type="term" value="F:DNA-binding transcription factor activity"/>
    <property type="evidence" value="ECO:0007669"/>
    <property type="project" value="InterPro"/>
</dbReference>
<dbReference type="PANTHER" id="PTHR33164">
    <property type="entry name" value="TRANSCRIPTIONAL REGULATOR, MARR FAMILY"/>
    <property type="match status" value="1"/>
</dbReference>